<gene>
    <name evidence="1" type="ORF">MetexDRAFT_2329</name>
</gene>
<accession>H1KI67</accession>
<dbReference type="AlphaFoldDB" id="H1KI67"/>
<evidence type="ECO:0000313" key="1">
    <source>
        <dbReference type="EMBL" id="EHP92760.1"/>
    </source>
</evidence>
<name>H1KI67_METEX</name>
<dbReference type="RefSeq" id="WP_004446743.1">
    <property type="nucleotide sequence ID" value="NZ_AGJK01000050.1"/>
</dbReference>
<dbReference type="EMBL" id="AGJK01000050">
    <property type="protein sequence ID" value="EHP92760.1"/>
    <property type="molecule type" value="Genomic_DNA"/>
</dbReference>
<dbReference type="PATRIC" id="fig|882800.3.peg.2285"/>
<dbReference type="Proteomes" id="UP000004382">
    <property type="component" value="Unassembled WGS sequence"/>
</dbReference>
<comment type="caution">
    <text evidence="1">The sequence shown here is derived from an EMBL/GenBank/DDBJ whole genome shotgun (WGS) entry which is preliminary data.</text>
</comment>
<organism evidence="1 2">
    <name type="scientific">Methylorubrum extorquens DSM 13060</name>
    <dbReference type="NCBI Taxonomy" id="882800"/>
    <lineage>
        <taxon>Bacteria</taxon>
        <taxon>Pseudomonadati</taxon>
        <taxon>Pseudomonadota</taxon>
        <taxon>Alphaproteobacteria</taxon>
        <taxon>Hyphomicrobiales</taxon>
        <taxon>Methylobacteriaceae</taxon>
        <taxon>Methylorubrum</taxon>
    </lineage>
</organism>
<proteinExistence type="predicted"/>
<evidence type="ECO:0000313" key="2">
    <source>
        <dbReference type="Proteomes" id="UP000004382"/>
    </source>
</evidence>
<reference evidence="1 2" key="1">
    <citation type="submission" date="2011-09" db="EMBL/GenBank/DDBJ databases">
        <title>The draft genome of Methylobacterium extorquens DSM 13060.</title>
        <authorList>
            <consortium name="US DOE Joint Genome Institute (JGI-PGF)"/>
            <person name="Lucas S."/>
            <person name="Han J."/>
            <person name="Lapidus A."/>
            <person name="Cheng J.-F."/>
            <person name="Goodwin L."/>
            <person name="Pitluck S."/>
            <person name="Peters L."/>
            <person name="Land M.L."/>
            <person name="Hauser L."/>
            <person name="Koskimaki J."/>
            <person name="Halonen O."/>
            <person name="Pirttila A."/>
            <person name="Frank C."/>
            <person name="Woyke T.J."/>
        </authorList>
    </citation>
    <scope>NUCLEOTIDE SEQUENCE [LARGE SCALE GENOMIC DNA]</scope>
    <source>
        <strain evidence="1 2">DSM 13060</strain>
    </source>
</reference>
<sequence>MPPADGRPEPTGDAYAPFCLHGTLPLVRDEGELSGYRFARIGRDPVEACIADPADLPAGELTLRTFGSVAEAEGYAAALAEHGGNAFTSLLSPQHSGTGPFLLVVRHDRERERASTLDEAVRLIGPARPSSSAWSRVRASSAGAAEDARRRQALSARWRAAQDVVMALGDAYVTGMDEAGVEFMSNGTRARFVLGGSAEAPVLSWSRITHRLDPDLARLAAEEVAASGAEAVALGSFLFRLRELSKEELVRAMAAERALAIAEERLSDIAGNRNRLAEIAADPAAARVLARAAAGLPVLSTDSAAPAAQISPKSGTPQTVPATLLARLIRHGLMIAAWAPGATTRQDPETWCPRLYVPTEAGRLVASGRTVEAAGLVGNLRLPRPEPGAIHAASLFQALASMSADMSDDVRLRLGQVVEEHLPGDGENLAHAAGNGRNYSSWSPIVHGALAGVLTLDDTGRLRWGTLPVPVSAPLP</sequence>
<protein>
    <submittedName>
        <fullName evidence="1">Uncharacterized protein</fullName>
    </submittedName>
</protein>